<evidence type="ECO:0000313" key="1">
    <source>
        <dbReference type="EMBL" id="KAL2820474.1"/>
    </source>
</evidence>
<evidence type="ECO:0000313" key="2">
    <source>
        <dbReference type="Proteomes" id="UP001610335"/>
    </source>
</evidence>
<name>A0ABR4HYB6_9EURO</name>
<organism evidence="1 2">
    <name type="scientific">Aspergillus cavernicola</name>
    <dbReference type="NCBI Taxonomy" id="176166"/>
    <lineage>
        <taxon>Eukaryota</taxon>
        <taxon>Fungi</taxon>
        <taxon>Dikarya</taxon>
        <taxon>Ascomycota</taxon>
        <taxon>Pezizomycotina</taxon>
        <taxon>Eurotiomycetes</taxon>
        <taxon>Eurotiomycetidae</taxon>
        <taxon>Eurotiales</taxon>
        <taxon>Aspergillaceae</taxon>
        <taxon>Aspergillus</taxon>
        <taxon>Aspergillus subgen. Nidulantes</taxon>
    </lineage>
</organism>
<gene>
    <name evidence="1" type="ORF">BDW59DRAFT_150768</name>
</gene>
<dbReference type="EMBL" id="JBFXLS010000070">
    <property type="protein sequence ID" value="KAL2820474.1"/>
    <property type="molecule type" value="Genomic_DNA"/>
</dbReference>
<reference evidence="1 2" key="1">
    <citation type="submission" date="2024-07" db="EMBL/GenBank/DDBJ databases">
        <title>Section-level genome sequencing and comparative genomics of Aspergillus sections Usti and Cavernicolus.</title>
        <authorList>
            <consortium name="Lawrence Berkeley National Laboratory"/>
            <person name="Nybo J.L."/>
            <person name="Vesth T.C."/>
            <person name="Theobald S."/>
            <person name="Frisvad J.C."/>
            <person name="Larsen T.O."/>
            <person name="Kjaerboelling I."/>
            <person name="Rothschild-Mancinelli K."/>
            <person name="Lyhne E.K."/>
            <person name="Kogle M.E."/>
            <person name="Barry K."/>
            <person name="Clum A."/>
            <person name="Na H."/>
            <person name="Ledsgaard L."/>
            <person name="Lin J."/>
            <person name="Lipzen A."/>
            <person name="Kuo A."/>
            <person name="Riley R."/>
            <person name="Mondo S."/>
            <person name="LaButti K."/>
            <person name="Haridas S."/>
            <person name="Pangalinan J."/>
            <person name="Salamov A.A."/>
            <person name="Simmons B.A."/>
            <person name="Magnuson J.K."/>
            <person name="Chen J."/>
            <person name="Drula E."/>
            <person name="Henrissat B."/>
            <person name="Wiebenga A."/>
            <person name="Lubbers R.J."/>
            <person name="Gomes A.C."/>
            <person name="Makela M.R."/>
            <person name="Stajich J."/>
            <person name="Grigoriev I.V."/>
            <person name="Mortensen U.H."/>
            <person name="De vries R.P."/>
            <person name="Baker S.E."/>
            <person name="Andersen M.R."/>
        </authorList>
    </citation>
    <scope>NUCLEOTIDE SEQUENCE [LARGE SCALE GENOMIC DNA]</scope>
    <source>
        <strain evidence="1 2">CBS 600.67</strain>
    </source>
</reference>
<proteinExistence type="predicted"/>
<keyword evidence="2" id="KW-1185">Reference proteome</keyword>
<accession>A0ABR4HYB6</accession>
<sequence>MIHCKPGCWRLSSPSTSQQRGGEIVFCPELLGPIKLRTKLAHVNCEARNIALE</sequence>
<dbReference type="Proteomes" id="UP001610335">
    <property type="component" value="Unassembled WGS sequence"/>
</dbReference>
<protein>
    <submittedName>
        <fullName evidence="1">Uncharacterized protein</fullName>
    </submittedName>
</protein>
<comment type="caution">
    <text evidence="1">The sequence shown here is derived from an EMBL/GenBank/DDBJ whole genome shotgun (WGS) entry which is preliminary data.</text>
</comment>